<dbReference type="EMBL" id="JAERUA010000007">
    <property type="protein sequence ID" value="KAI1897332.1"/>
    <property type="molecule type" value="Genomic_DNA"/>
</dbReference>
<evidence type="ECO:0000313" key="5">
    <source>
        <dbReference type="Proteomes" id="UP000829720"/>
    </source>
</evidence>
<gene>
    <name evidence="4" type="ORF">AGOR_G00082230</name>
</gene>
<dbReference type="OrthoDB" id="5978493at2759"/>
<reference evidence="4" key="1">
    <citation type="submission" date="2021-01" db="EMBL/GenBank/DDBJ databases">
        <authorList>
            <person name="Zahm M."/>
            <person name="Roques C."/>
            <person name="Cabau C."/>
            <person name="Klopp C."/>
            <person name="Donnadieu C."/>
            <person name="Jouanno E."/>
            <person name="Lampietro C."/>
            <person name="Louis A."/>
            <person name="Herpin A."/>
            <person name="Echchiki A."/>
            <person name="Berthelot C."/>
            <person name="Parey E."/>
            <person name="Roest-Crollius H."/>
            <person name="Braasch I."/>
            <person name="Postlethwait J."/>
            <person name="Bobe J."/>
            <person name="Montfort J."/>
            <person name="Bouchez O."/>
            <person name="Begum T."/>
            <person name="Mejri S."/>
            <person name="Adams A."/>
            <person name="Chen W.-J."/>
            <person name="Guiguen Y."/>
        </authorList>
    </citation>
    <scope>NUCLEOTIDE SEQUENCE</scope>
    <source>
        <tissue evidence="4">Blood</tissue>
    </source>
</reference>
<dbReference type="InterPro" id="IPR000008">
    <property type="entry name" value="C2_dom"/>
</dbReference>
<accession>A0A8T3DLE3</accession>
<sequence length="802" mass="88654">MAFFKSFQQSLPSVSSILDSVSTAVDDLASAVGDVTYTVSDQLAEQVTTLMSKVGTEEEERDGGAMEATGQVNQEHASERQSSNRCQGPEAYTKDCSKRSTRSADTPAASDHHPSPAEGGRGEGQRNRATRKVEEGRAKVNVRSDSLAEQSRSRSSPKDKSAKHRDDSDKDATSPLDNREAGGRSQNSQEEANTSPPDGVTRRGKQVPNGEATNGERQRESDRESLPPTSKSGQGKTRHLTKQDGEERAEEERSSRKVTVDAKRTDDKEKAGLCEESAKSAKEEKGTQINTNHDRKRQKDPSGKDSRKPGDGNGDYWESSSESESEKRKKQVESVCRSPARQQEAGSQSQRSYDWETQQKYSLHSAQYGGYSSEGSTEEANCIQRMSRSPQLEEQRPPPYQDEHGSPRMTRVCGRHEPSRRGAVTTRRSHAKHPSDGSDDHETKSHNKEQEEDVPSDSTAVLGQEDMSAQGSALLLSQGYEPEPLAKYGTLDVAFDYDSGEQRLAVTVTAATDIPALRRTGNVSWQVHLVLLPTKQQRAKTGVQKGPCPVFTETFKFSCVESETIGSYAVRFRLYSVRRMRKERVMGEKVFYLTKLNLQGKMTVPVTLDPGCTLTQGCGSLRSVSCSEGASSYRSAEQNSKPEILLGLLYSSTTGRLSVEVIKGSHLRNIPQDKPPTLSDGLFCCLKHLIGGQLYIIPDTYVKLSMMNSVGQEMSKCKTSTCRGQPDPTYKETFVFQVALFQLSEVTLLLSVYSRRGVKRRDRVGWVSLGLNSSGEVETSHWTQMREAEGQQVCRWHTLLES</sequence>
<organism evidence="4 5">
    <name type="scientific">Albula goreensis</name>
    <dbReference type="NCBI Taxonomy" id="1534307"/>
    <lineage>
        <taxon>Eukaryota</taxon>
        <taxon>Metazoa</taxon>
        <taxon>Chordata</taxon>
        <taxon>Craniata</taxon>
        <taxon>Vertebrata</taxon>
        <taxon>Euteleostomi</taxon>
        <taxon>Actinopterygii</taxon>
        <taxon>Neopterygii</taxon>
        <taxon>Teleostei</taxon>
        <taxon>Albuliformes</taxon>
        <taxon>Albulidae</taxon>
        <taxon>Albula</taxon>
    </lineage>
</organism>
<protein>
    <recommendedName>
        <fullName evidence="3">C2 domain-containing protein</fullName>
    </recommendedName>
</protein>
<dbReference type="Pfam" id="PF00168">
    <property type="entry name" value="C2"/>
    <property type="match status" value="2"/>
</dbReference>
<dbReference type="InterPro" id="IPR043541">
    <property type="entry name" value="SYT14/14L/16"/>
</dbReference>
<dbReference type="CDD" id="cd08389">
    <property type="entry name" value="C2A_Synaptotagmin-14_16"/>
    <property type="match status" value="1"/>
</dbReference>
<comment type="similarity">
    <text evidence="1">Belongs to the synaptotagmin family.</text>
</comment>
<feature type="domain" description="C2" evidence="3">
    <location>
        <begin position="487"/>
        <end position="606"/>
    </location>
</feature>
<dbReference type="Proteomes" id="UP000829720">
    <property type="component" value="Unassembled WGS sequence"/>
</dbReference>
<feature type="compositionally biased region" description="Basic and acidic residues" evidence="2">
    <location>
        <begin position="433"/>
        <end position="449"/>
    </location>
</feature>
<feature type="compositionally biased region" description="Polar residues" evidence="2">
    <location>
        <begin position="143"/>
        <end position="154"/>
    </location>
</feature>
<dbReference type="SMART" id="SM00239">
    <property type="entry name" value="C2"/>
    <property type="match status" value="2"/>
</dbReference>
<feature type="compositionally biased region" description="Basic and acidic residues" evidence="2">
    <location>
        <begin position="391"/>
        <end position="406"/>
    </location>
</feature>
<feature type="compositionally biased region" description="Basic and acidic residues" evidence="2">
    <location>
        <begin position="297"/>
        <end position="310"/>
    </location>
</feature>
<dbReference type="AlphaFoldDB" id="A0A8T3DLE3"/>
<dbReference type="GO" id="GO:0005543">
    <property type="term" value="F:phospholipid binding"/>
    <property type="evidence" value="ECO:0007669"/>
    <property type="project" value="TreeGrafter"/>
</dbReference>
<feature type="domain" description="C2" evidence="3">
    <location>
        <begin position="640"/>
        <end position="797"/>
    </location>
</feature>
<proteinExistence type="inferred from homology"/>
<feature type="compositionally biased region" description="Polar residues" evidence="2">
    <location>
        <begin position="70"/>
        <end position="86"/>
    </location>
</feature>
<dbReference type="InterPro" id="IPR035892">
    <property type="entry name" value="C2_domain_sf"/>
</dbReference>
<feature type="compositionally biased region" description="Basic and acidic residues" evidence="2">
    <location>
        <begin position="110"/>
        <end position="138"/>
    </location>
</feature>
<evidence type="ECO:0000313" key="4">
    <source>
        <dbReference type="EMBL" id="KAI1897332.1"/>
    </source>
</evidence>
<dbReference type="PANTHER" id="PTHR46129">
    <property type="entry name" value="SYNAPTOTAGMIN 14, ISOFORM D"/>
    <property type="match status" value="1"/>
</dbReference>
<comment type="caution">
    <text evidence="4">The sequence shown here is derived from an EMBL/GenBank/DDBJ whole genome shotgun (WGS) entry which is preliminary data.</text>
</comment>
<feature type="compositionally biased region" description="Polar residues" evidence="2">
    <location>
        <begin position="373"/>
        <end position="390"/>
    </location>
</feature>
<dbReference type="CDD" id="cd08408">
    <property type="entry name" value="C2B_Synaptotagmin-14_16"/>
    <property type="match status" value="1"/>
</dbReference>
<evidence type="ECO:0000259" key="3">
    <source>
        <dbReference type="PROSITE" id="PS50004"/>
    </source>
</evidence>
<dbReference type="Gene3D" id="2.60.40.150">
    <property type="entry name" value="C2 domain"/>
    <property type="match status" value="2"/>
</dbReference>
<feature type="compositionally biased region" description="Basic and acidic residues" evidence="2">
    <location>
        <begin position="241"/>
        <end position="286"/>
    </location>
</feature>
<feature type="compositionally biased region" description="Basic and acidic residues" evidence="2">
    <location>
        <begin position="214"/>
        <end position="225"/>
    </location>
</feature>
<evidence type="ECO:0000256" key="1">
    <source>
        <dbReference type="ARBA" id="ARBA00006996"/>
    </source>
</evidence>
<dbReference type="PROSITE" id="PS50004">
    <property type="entry name" value="C2"/>
    <property type="match status" value="2"/>
</dbReference>
<keyword evidence="5" id="KW-1185">Reference proteome</keyword>
<feature type="compositionally biased region" description="Basic and acidic residues" evidence="2">
    <location>
        <begin position="156"/>
        <end position="182"/>
    </location>
</feature>
<feature type="region of interest" description="Disordered" evidence="2">
    <location>
        <begin position="55"/>
        <end position="458"/>
    </location>
</feature>
<feature type="compositionally biased region" description="Polar residues" evidence="2">
    <location>
        <begin position="184"/>
        <end position="196"/>
    </location>
</feature>
<feature type="compositionally biased region" description="Polar residues" evidence="2">
    <location>
        <begin position="340"/>
        <end position="365"/>
    </location>
</feature>
<evidence type="ECO:0000256" key="2">
    <source>
        <dbReference type="SAM" id="MobiDB-lite"/>
    </source>
</evidence>
<dbReference type="PANTHER" id="PTHR46129:SF1">
    <property type="entry name" value="SYNAPTOTAGMIN XIVB ISOFORM X1"/>
    <property type="match status" value="1"/>
</dbReference>
<dbReference type="SUPFAM" id="SSF49562">
    <property type="entry name" value="C2 domain (Calcium/lipid-binding domain, CaLB)"/>
    <property type="match status" value="2"/>
</dbReference>
<name>A0A8T3DLE3_9TELE</name>